<dbReference type="InterPro" id="IPR006623">
    <property type="entry name" value="THEG"/>
</dbReference>
<evidence type="ECO:0008006" key="5">
    <source>
        <dbReference type="Google" id="ProtNLM"/>
    </source>
</evidence>
<protein>
    <recommendedName>
        <fullName evidence="5">Testicular haploid expressed gene protein-like</fullName>
    </recommendedName>
</protein>
<dbReference type="RefSeq" id="XP_066911188.1">
    <property type="nucleotide sequence ID" value="XM_067055087.1"/>
</dbReference>
<keyword evidence="1" id="KW-0677">Repeat</keyword>
<evidence type="ECO:0000256" key="2">
    <source>
        <dbReference type="SAM" id="MobiDB-lite"/>
    </source>
</evidence>
<accession>A0A7M5UTH0</accession>
<dbReference type="PANTHER" id="PTHR15901:SF16">
    <property type="entry name" value="TESTICULAR HAPLOID EXPRESSED GENE PROTEIN"/>
    <property type="match status" value="1"/>
</dbReference>
<dbReference type="GeneID" id="136798472"/>
<evidence type="ECO:0000313" key="4">
    <source>
        <dbReference type="Proteomes" id="UP000594262"/>
    </source>
</evidence>
<evidence type="ECO:0000256" key="1">
    <source>
        <dbReference type="ARBA" id="ARBA00022737"/>
    </source>
</evidence>
<reference evidence="3" key="1">
    <citation type="submission" date="2021-01" db="UniProtKB">
        <authorList>
            <consortium name="EnsemblMetazoa"/>
        </authorList>
    </citation>
    <scope>IDENTIFICATION</scope>
</reference>
<dbReference type="AlphaFoldDB" id="A0A7M5UTH0"/>
<feature type="region of interest" description="Disordered" evidence="2">
    <location>
        <begin position="229"/>
        <end position="264"/>
    </location>
</feature>
<dbReference type="GO" id="GO:0007283">
    <property type="term" value="P:spermatogenesis"/>
    <property type="evidence" value="ECO:0007669"/>
    <property type="project" value="TreeGrafter"/>
</dbReference>
<dbReference type="Pfam" id="PF14912">
    <property type="entry name" value="THEG"/>
    <property type="match status" value="2"/>
</dbReference>
<keyword evidence="4" id="KW-1185">Reference proteome</keyword>
<dbReference type="InterPro" id="IPR042401">
    <property type="entry name" value="SPMAP2-like"/>
</dbReference>
<dbReference type="SMART" id="SM00705">
    <property type="entry name" value="THEG"/>
    <property type="match status" value="6"/>
</dbReference>
<sequence length="264" mass="29964">MATVERINRIDTLSKSKPIPAGFIDDKRSVYCDNRKLKDWTSGDLNTKFALSERLEQLVQPKPRHKEWMGDRPTPIWLVSQGAKSANASGRVQSLAEPKRHHRDFEPSKPVYSIVSNAAKSASANERIETLAKAKSYQELPIKPDSCWDYSEWNSDVSKAALKHNATDRTQQLSNPKSLHRTYKESRPVIWQVPHAARKALPSIRVQQLSRPKSRSQYKEDYDSTCWKVSTSAKNARPSPRIEELSAPIPRKIKQKRGGAAPKN</sequence>
<evidence type="ECO:0000313" key="3">
    <source>
        <dbReference type="EnsemblMetazoa" id="CLYHEMP005557.1"/>
    </source>
</evidence>
<proteinExistence type="predicted"/>
<dbReference type="Proteomes" id="UP000594262">
    <property type="component" value="Unplaced"/>
</dbReference>
<dbReference type="OrthoDB" id="25466at2759"/>
<dbReference type="EnsemblMetazoa" id="CLYHEMT005557.1">
    <property type="protein sequence ID" value="CLYHEMP005557.1"/>
    <property type="gene ID" value="CLYHEMG005557"/>
</dbReference>
<organism evidence="3 4">
    <name type="scientific">Clytia hemisphaerica</name>
    <dbReference type="NCBI Taxonomy" id="252671"/>
    <lineage>
        <taxon>Eukaryota</taxon>
        <taxon>Metazoa</taxon>
        <taxon>Cnidaria</taxon>
        <taxon>Hydrozoa</taxon>
        <taxon>Hydroidolina</taxon>
        <taxon>Leptothecata</taxon>
        <taxon>Obeliida</taxon>
        <taxon>Clytiidae</taxon>
        <taxon>Clytia</taxon>
    </lineage>
</organism>
<dbReference type="PANTHER" id="PTHR15901">
    <property type="entry name" value="TESTICULAR HAPLOID EXPRESSED GENE PROTEIN"/>
    <property type="match status" value="1"/>
</dbReference>
<name>A0A7M5UTH0_9CNID</name>